<dbReference type="Gene3D" id="3.40.50.2020">
    <property type="match status" value="1"/>
</dbReference>
<dbReference type="GO" id="GO:0032264">
    <property type="term" value="P:IMP salvage"/>
    <property type="evidence" value="ECO:0007669"/>
    <property type="project" value="TreeGrafter"/>
</dbReference>
<dbReference type="RefSeq" id="WP_173065461.1">
    <property type="nucleotide sequence ID" value="NZ_AP022853.1"/>
</dbReference>
<proteinExistence type="predicted"/>
<dbReference type="GO" id="GO:0000287">
    <property type="term" value="F:magnesium ion binding"/>
    <property type="evidence" value="ECO:0007669"/>
    <property type="project" value="TreeGrafter"/>
</dbReference>
<keyword evidence="5" id="KW-1185">Reference proteome</keyword>
<gene>
    <name evidence="4" type="ORF">SKTS_24610</name>
</gene>
<dbReference type="GO" id="GO:0046100">
    <property type="term" value="P:hypoxanthine metabolic process"/>
    <property type="evidence" value="ECO:0007669"/>
    <property type="project" value="TreeGrafter"/>
</dbReference>
<dbReference type="KEGG" id="slac:SKTS_24610"/>
<dbReference type="InterPro" id="IPR029057">
    <property type="entry name" value="PRTase-like"/>
</dbReference>
<evidence type="ECO:0000313" key="5">
    <source>
        <dbReference type="Proteomes" id="UP000502260"/>
    </source>
</evidence>
<accession>A0A6F8VFN5</accession>
<dbReference type="EMBL" id="AP022853">
    <property type="protein sequence ID" value="BCB27575.1"/>
    <property type="molecule type" value="Genomic_DNA"/>
</dbReference>
<keyword evidence="4" id="KW-0328">Glycosyltransferase</keyword>
<dbReference type="InterPro" id="IPR000836">
    <property type="entry name" value="PRTase_dom"/>
</dbReference>
<dbReference type="NCBIfam" id="NF006605">
    <property type="entry name" value="PRK09162.1"/>
    <property type="match status" value="1"/>
</dbReference>
<dbReference type="GO" id="GO:0005829">
    <property type="term" value="C:cytosol"/>
    <property type="evidence" value="ECO:0007669"/>
    <property type="project" value="TreeGrafter"/>
</dbReference>
<dbReference type="CDD" id="cd06223">
    <property type="entry name" value="PRTases_typeI"/>
    <property type="match status" value="1"/>
</dbReference>
<keyword evidence="4" id="KW-0808">Transferase</keyword>
<evidence type="ECO:0000256" key="1">
    <source>
        <dbReference type="ARBA" id="ARBA00048811"/>
    </source>
</evidence>
<evidence type="ECO:0000256" key="2">
    <source>
        <dbReference type="ARBA" id="ARBA00049402"/>
    </source>
</evidence>
<dbReference type="SUPFAM" id="SSF53271">
    <property type="entry name" value="PRTase-like"/>
    <property type="match status" value="1"/>
</dbReference>
<feature type="domain" description="Phosphoribosyltransferase" evidence="3">
    <location>
        <begin position="18"/>
        <end position="165"/>
    </location>
</feature>
<name>A0A6F8VFN5_9PROT</name>
<comment type="catalytic activity">
    <reaction evidence="1">
        <text>GMP + diphosphate = guanine + 5-phospho-alpha-D-ribose 1-diphosphate</text>
        <dbReference type="Rhea" id="RHEA:25424"/>
        <dbReference type="ChEBI" id="CHEBI:16235"/>
        <dbReference type="ChEBI" id="CHEBI:33019"/>
        <dbReference type="ChEBI" id="CHEBI:58017"/>
        <dbReference type="ChEBI" id="CHEBI:58115"/>
        <dbReference type="EC" id="2.4.2.8"/>
    </reaction>
    <physiologicalReaction direction="right-to-left" evidence="1">
        <dbReference type="Rhea" id="RHEA:25426"/>
    </physiologicalReaction>
</comment>
<organism evidence="4 5">
    <name type="scientific">Sulfurimicrobium lacus</name>
    <dbReference type="NCBI Taxonomy" id="2715678"/>
    <lineage>
        <taxon>Bacteria</taxon>
        <taxon>Pseudomonadati</taxon>
        <taxon>Pseudomonadota</taxon>
        <taxon>Betaproteobacteria</taxon>
        <taxon>Nitrosomonadales</taxon>
        <taxon>Sulfuricellaceae</taxon>
        <taxon>Sulfurimicrobium</taxon>
    </lineage>
</organism>
<protein>
    <submittedName>
        <fullName evidence="4">Hypoxanthine-guanine phosphoribosyltransferase</fullName>
    </submittedName>
</protein>
<dbReference type="Proteomes" id="UP000502260">
    <property type="component" value="Chromosome"/>
</dbReference>
<evidence type="ECO:0000259" key="3">
    <source>
        <dbReference type="Pfam" id="PF00156"/>
    </source>
</evidence>
<dbReference type="Pfam" id="PF00156">
    <property type="entry name" value="Pribosyltran"/>
    <property type="match status" value="1"/>
</dbReference>
<evidence type="ECO:0000313" key="4">
    <source>
        <dbReference type="EMBL" id="BCB27575.1"/>
    </source>
</evidence>
<sequence>MLAAEKAWEIYKAADLVYSAQEVSDTVQRLAGEISAQLADKQPLVLGVMSGATVFAGQLLPLLAFPLDFDYVQVSRYGDAIRGGQMVWKVPPPANVKGRVVLVLDDILDEGITLAEIRASVLELGATACYSVVFAEKETGRKKPISADFVGLRVPNRYVFGFGMDVHGAWRNLPAIYALKDN</sequence>
<reference evidence="5" key="1">
    <citation type="submission" date="2020-03" db="EMBL/GenBank/DDBJ databases">
        <title>Complete genome sequence of sulfur-oxidizing bacterium skT11.</title>
        <authorList>
            <person name="Kanda M."/>
            <person name="Kojima H."/>
            <person name="Fukui M."/>
        </authorList>
    </citation>
    <scope>NUCLEOTIDE SEQUENCE [LARGE SCALE GENOMIC DNA]</scope>
    <source>
        <strain evidence="5">skT11</strain>
    </source>
</reference>
<dbReference type="GO" id="GO:0032263">
    <property type="term" value="P:GMP salvage"/>
    <property type="evidence" value="ECO:0007669"/>
    <property type="project" value="TreeGrafter"/>
</dbReference>
<dbReference type="PANTHER" id="PTHR43340:SF1">
    <property type="entry name" value="HYPOXANTHINE PHOSPHORIBOSYLTRANSFERASE"/>
    <property type="match status" value="1"/>
</dbReference>
<dbReference type="GO" id="GO:0006178">
    <property type="term" value="P:guanine salvage"/>
    <property type="evidence" value="ECO:0007669"/>
    <property type="project" value="TreeGrafter"/>
</dbReference>
<dbReference type="InterPro" id="IPR050408">
    <property type="entry name" value="HGPRT"/>
</dbReference>
<dbReference type="PANTHER" id="PTHR43340">
    <property type="entry name" value="HYPOXANTHINE-GUANINE PHOSPHORIBOSYLTRANSFERASE"/>
    <property type="match status" value="1"/>
</dbReference>
<dbReference type="AlphaFoldDB" id="A0A6F8VFN5"/>
<comment type="catalytic activity">
    <reaction evidence="2">
        <text>IMP + diphosphate = hypoxanthine + 5-phospho-alpha-D-ribose 1-diphosphate</text>
        <dbReference type="Rhea" id="RHEA:17973"/>
        <dbReference type="ChEBI" id="CHEBI:17368"/>
        <dbReference type="ChEBI" id="CHEBI:33019"/>
        <dbReference type="ChEBI" id="CHEBI:58017"/>
        <dbReference type="ChEBI" id="CHEBI:58053"/>
        <dbReference type="EC" id="2.4.2.8"/>
    </reaction>
    <physiologicalReaction direction="right-to-left" evidence="2">
        <dbReference type="Rhea" id="RHEA:17975"/>
    </physiologicalReaction>
</comment>
<dbReference type="GO" id="GO:0004422">
    <property type="term" value="F:hypoxanthine phosphoribosyltransferase activity"/>
    <property type="evidence" value="ECO:0007669"/>
    <property type="project" value="TreeGrafter"/>
</dbReference>